<dbReference type="CDD" id="cd09620">
    <property type="entry name" value="CBM9_like_3"/>
    <property type="match status" value="1"/>
</dbReference>
<sequence length="385" mass="43648">MRFTHLTASLLVALVSATIACDCDIPTTKNYVSYRAVKPIILDGKVNDEAWEKVPWTNYFGNIAGADAPDAPSQISTRVKMMWDDQYYYVGAEMHEPIIRASSEKPVVGKPFDDNTISLYLDYDRSNQNYKVLQMNALGLYKSVILDKSPSQNGTEKLWDLGSEFKYKVYVNGKLNDPRWAPVDSGYWSVEWQIPLSKLSGKNLTKRGPNDVPAYSNMQYLRSGYPASSVVNLPQQPQTNTASLFFGIAPVNANTLLRRHDVGPKYQFTWTPQYSNDPNNPELWGSVMFRPTTNTSKPYVEDPVYYTRYALMQLYYAQMAYAQKNQGLYANTYAALGIDSKVIGKCTPTPKIKVFNNCTQFTASIKYRNQTGHINQDKLLSFTYN</sequence>
<dbReference type="OrthoDB" id="59288at2759"/>
<feature type="domain" description="Carbohydrate-binding" evidence="2">
    <location>
        <begin position="42"/>
        <end position="131"/>
    </location>
</feature>
<keyword evidence="1" id="KW-0732">Signal</keyword>
<dbReference type="PANTHER" id="PTHR35532:SF5">
    <property type="entry name" value="CARBOHYDRATE-BINDING DOMAIN-CONTAINING PROTEIN"/>
    <property type="match status" value="1"/>
</dbReference>
<dbReference type="GO" id="GO:0004553">
    <property type="term" value="F:hydrolase activity, hydrolyzing O-glycosyl compounds"/>
    <property type="evidence" value="ECO:0007669"/>
    <property type="project" value="InterPro"/>
</dbReference>
<dbReference type="STRING" id="1314790.A0A1Y1Y081"/>
<dbReference type="Pfam" id="PF06452">
    <property type="entry name" value="CBM9_1"/>
    <property type="match status" value="1"/>
</dbReference>
<comment type="caution">
    <text evidence="3">The sequence shown here is derived from an EMBL/GenBank/DDBJ whole genome shotgun (WGS) entry which is preliminary data.</text>
</comment>
<dbReference type="GO" id="GO:0030246">
    <property type="term" value="F:carbohydrate binding"/>
    <property type="evidence" value="ECO:0007669"/>
    <property type="project" value="InterPro"/>
</dbReference>
<dbReference type="PROSITE" id="PS51257">
    <property type="entry name" value="PROKAR_LIPOPROTEIN"/>
    <property type="match status" value="1"/>
</dbReference>
<dbReference type="Gene3D" id="2.60.40.1190">
    <property type="match status" value="1"/>
</dbReference>
<evidence type="ECO:0000256" key="1">
    <source>
        <dbReference type="SAM" id="SignalP"/>
    </source>
</evidence>
<proteinExistence type="predicted"/>
<feature type="signal peptide" evidence="1">
    <location>
        <begin position="1"/>
        <end position="20"/>
    </location>
</feature>
<dbReference type="EMBL" id="MCFE01000322">
    <property type="protein sequence ID" value="ORX91411.1"/>
    <property type="molecule type" value="Genomic_DNA"/>
</dbReference>
<evidence type="ECO:0000313" key="3">
    <source>
        <dbReference type="EMBL" id="ORX91411.1"/>
    </source>
</evidence>
<dbReference type="Proteomes" id="UP000193498">
    <property type="component" value="Unassembled WGS sequence"/>
</dbReference>
<dbReference type="InterPro" id="IPR010502">
    <property type="entry name" value="Carb-bd_dom_fam9"/>
</dbReference>
<dbReference type="SUPFAM" id="SSF49344">
    <property type="entry name" value="CBD9-like"/>
    <property type="match status" value="1"/>
</dbReference>
<reference evidence="3 4" key="1">
    <citation type="submission" date="2016-07" db="EMBL/GenBank/DDBJ databases">
        <title>Pervasive Adenine N6-methylation of Active Genes in Fungi.</title>
        <authorList>
            <consortium name="DOE Joint Genome Institute"/>
            <person name="Mondo S.J."/>
            <person name="Dannebaum R.O."/>
            <person name="Kuo R.C."/>
            <person name="Labutti K."/>
            <person name="Haridas S."/>
            <person name="Kuo A."/>
            <person name="Salamov A."/>
            <person name="Ahrendt S.R."/>
            <person name="Lipzen A."/>
            <person name="Sullivan W."/>
            <person name="Andreopoulos W.B."/>
            <person name="Clum A."/>
            <person name="Lindquist E."/>
            <person name="Daum C."/>
            <person name="Ramamoorthy G.K."/>
            <person name="Gryganskyi A."/>
            <person name="Culley D."/>
            <person name="Magnuson J.K."/>
            <person name="James T.Y."/>
            <person name="O'Malley M.A."/>
            <person name="Stajich J.E."/>
            <person name="Spatafora J.W."/>
            <person name="Visel A."/>
            <person name="Grigoriev I.V."/>
        </authorList>
    </citation>
    <scope>NUCLEOTIDE SEQUENCE [LARGE SCALE GENOMIC DNA]</scope>
    <source>
        <strain evidence="3 4">CBS 931.73</strain>
    </source>
</reference>
<dbReference type="AlphaFoldDB" id="A0A1Y1Y081"/>
<evidence type="ECO:0000313" key="4">
    <source>
        <dbReference type="Proteomes" id="UP000193498"/>
    </source>
</evidence>
<protein>
    <recommendedName>
        <fullName evidence="2">Carbohydrate-binding domain-containing protein</fullName>
    </recommendedName>
</protein>
<evidence type="ECO:0000259" key="2">
    <source>
        <dbReference type="Pfam" id="PF06452"/>
    </source>
</evidence>
<dbReference type="PANTHER" id="PTHR35532">
    <property type="entry name" value="SIMILAR TO POLYHYDROXYALKANOATE DEPOLYMERASE"/>
    <property type="match status" value="1"/>
</dbReference>
<keyword evidence="4" id="KW-1185">Reference proteome</keyword>
<dbReference type="InParanoid" id="A0A1Y1Y081"/>
<accession>A0A1Y1Y081</accession>
<gene>
    <name evidence="3" type="ORF">K493DRAFT_339370</name>
</gene>
<feature type="chain" id="PRO_5013050543" description="Carbohydrate-binding domain-containing protein" evidence="1">
    <location>
        <begin position="21"/>
        <end position="385"/>
    </location>
</feature>
<organism evidence="3 4">
    <name type="scientific">Basidiobolus meristosporus CBS 931.73</name>
    <dbReference type="NCBI Taxonomy" id="1314790"/>
    <lineage>
        <taxon>Eukaryota</taxon>
        <taxon>Fungi</taxon>
        <taxon>Fungi incertae sedis</taxon>
        <taxon>Zoopagomycota</taxon>
        <taxon>Entomophthoromycotina</taxon>
        <taxon>Basidiobolomycetes</taxon>
        <taxon>Basidiobolales</taxon>
        <taxon>Basidiobolaceae</taxon>
        <taxon>Basidiobolus</taxon>
    </lineage>
</organism>
<dbReference type="GO" id="GO:0016052">
    <property type="term" value="P:carbohydrate catabolic process"/>
    <property type="evidence" value="ECO:0007669"/>
    <property type="project" value="InterPro"/>
</dbReference>
<name>A0A1Y1Y081_9FUNG</name>